<evidence type="ECO:0000313" key="2">
    <source>
        <dbReference type="EMBL" id="GGS29933.1"/>
    </source>
</evidence>
<proteinExistence type="predicted"/>
<reference evidence="2" key="1">
    <citation type="journal article" date="2014" name="Int. J. Syst. Evol. Microbiol.">
        <title>Complete genome sequence of Corynebacterium casei LMG S-19264T (=DSM 44701T), isolated from a smear-ripened cheese.</title>
        <authorList>
            <consortium name="US DOE Joint Genome Institute (JGI-PGF)"/>
            <person name="Walter F."/>
            <person name="Albersmeier A."/>
            <person name="Kalinowski J."/>
            <person name="Ruckert C."/>
        </authorList>
    </citation>
    <scope>NUCLEOTIDE SEQUENCE</scope>
    <source>
        <strain evidence="2">JCM 4234</strain>
    </source>
</reference>
<reference evidence="2" key="2">
    <citation type="submission" date="2020-09" db="EMBL/GenBank/DDBJ databases">
        <authorList>
            <person name="Sun Q."/>
            <person name="Ohkuma M."/>
        </authorList>
    </citation>
    <scope>NUCLEOTIDE SEQUENCE</scope>
    <source>
        <strain evidence="2">JCM 4234</strain>
    </source>
</reference>
<evidence type="ECO:0000256" key="1">
    <source>
        <dbReference type="SAM" id="MobiDB-lite"/>
    </source>
</evidence>
<feature type="region of interest" description="Disordered" evidence="1">
    <location>
        <begin position="1"/>
        <end position="105"/>
    </location>
</feature>
<gene>
    <name evidence="2" type="ORF">GCM10010238_18610</name>
</gene>
<dbReference type="EMBL" id="BMSL01000003">
    <property type="protein sequence ID" value="GGS29933.1"/>
    <property type="molecule type" value="Genomic_DNA"/>
</dbReference>
<evidence type="ECO:0000313" key="3">
    <source>
        <dbReference type="Proteomes" id="UP000653493"/>
    </source>
</evidence>
<comment type="caution">
    <text evidence="2">The sequence shown here is derived from an EMBL/GenBank/DDBJ whole genome shotgun (WGS) entry which is preliminary data.</text>
</comment>
<organism evidence="2 3">
    <name type="scientific">Streptomyces griseoviridis</name>
    <dbReference type="NCBI Taxonomy" id="45398"/>
    <lineage>
        <taxon>Bacteria</taxon>
        <taxon>Bacillati</taxon>
        <taxon>Actinomycetota</taxon>
        <taxon>Actinomycetes</taxon>
        <taxon>Kitasatosporales</taxon>
        <taxon>Streptomycetaceae</taxon>
        <taxon>Streptomyces</taxon>
    </lineage>
</organism>
<feature type="compositionally biased region" description="Acidic residues" evidence="1">
    <location>
        <begin position="69"/>
        <end position="97"/>
    </location>
</feature>
<sequence length="105" mass="11702">MRLVHHARTLAAGPEPENGPGARDTGSLARKRPEPRRRVRRRGQAATARDGAEPQAAELLDEVLVPELFESEDDFVPEEDEESEDDDFEDDAGELLDDAPRLSLR</sequence>
<accession>A0A918LC56</accession>
<protein>
    <submittedName>
        <fullName evidence="2">Uncharacterized protein</fullName>
    </submittedName>
</protein>
<keyword evidence="3" id="KW-1185">Reference proteome</keyword>
<feature type="compositionally biased region" description="Basic residues" evidence="1">
    <location>
        <begin position="29"/>
        <end position="43"/>
    </location>
</feature>
<dbReference type="Proteomes" id="UP000653493">
    <property type="component" value="Unassembled WGS sequence"/>
</dbReference>
<dbReference type="AlphaFoldDB" id="A0A918LC56"/>
<name>A0A918LC56_STRGD</name>